<dbReference type="EMBL" id="JAOAOG010000127">
    <property type="protein sequence ID" value="KAJ6247084.1"/>
    <property type="molecule type" value="Genomic_DNA"/>
</dbReference>
<proteinExistence type="predicted"/>
<organism evidence="2 3">
    <name type="scientific">Anaeramoeba flamelloides</name>
    <dbReference type="NCBI Taxonomy" id="1746091"/>
    <lineage>
        <taxon>Eukaryota</taxon>
        <taxon>Metamonada</taxon>
        <taxon>Anaeramoebidae</taxon>
        <taxon>Anaeramoeba</taxon>
    </lineage>
</organism>
<dbReference type="Proteomes" id="UP001150062">
    <property type="component" value="Unassembled WGS sequence"/>
</dbReference>
<evidence type="ECO:0000256" key="1">
    <source>
        <dbReference type="SAM" id="MobiDB-lite"/>
    </source>
</evidence>
<gene>
    <name evidence="2" type="ORF">M0813_18609</name>
</gene>
<feature type="compositionally biased region" description="Polar residues" evidence="1">
    <location>
        <begin position="1"/>
        <end position="16"/>
    </location>
</feature>
<sequence length="182" mass="21396">MHSNSNQTNNLQNFTALTVKKKKKKKKKKAPPPVRWLFSTQQINKNTPPEFKFIKQSLVINESKIDKSEKKKQNNNLGFSFKYQKTSQVKNSHQDPERTLQTNSKAKNNYEDKILDGLKKEEQKRTRPLSQSNQKNISFIKYLNCQKDHTANDQIFLSKKGKKYNFFETNNRSSNNKENLNL</sequence>
<evidence type="ECO:0000313" key="3">
    <source>
        <dbReference type="Proteomes" id="UP001150062"/>
    </source>
</evidence>
<keyword evidence="3" id="KW-1185">Reference proteome</keyword>
<accession>A0ABQ8YR36</accession>
<protein>
    <submittedName>
        <fullName evidence="2">Uncharacterized protein</fullName>
    </submittedName>
</protein>
<feature type="region of interest" description="Disordered" evidence="1">
    <location>
        <begin position="67"/>
        <end position="112"/>
    </location>
</feature>
<comment type="caution">
    <text evidence="2">The sequence shown here is derived from an EMBL/GenBank/DDBJ whole genome shotgun (WGS) entry which is preliminary data.</text>
</comment>
<feature type="compositionally biased region" description="Polar residues" evidence="1">
    <location>
        <begin position="74"/>
        <end position="91"/>
    </location>
</feature>
<feature type="compositionally biased region" description="Basic residues" evidence="1">
    <location>
        <begin position="19"/>
        <end position="30"/>
    </location>
</feature>
<reference evidence="2" key="1">
    <citation type="submission" date="2022-08" db="EMBL/GenBank/DDBJ databases">
        <title>Novel sulfate-reducing endosymbionts in the free-living metamonad Anaeramoeba.</title>
        <authorList>
            <person name="Jerlstrom-Hultqvist J."/>
            <person name="Cepicka I."/>
            <person name="Gallot-Lavallee L."/>
            <person name="Salas-Leiva D."/>
            <person name="Curtis B.A."/>
            <person name="Zahonova K."/>
            <person name="Pipaliya S."/>
            <person name="Dacks J."/>
            <person name="Roger A.J."/>
        </authorList>
    </citation>
    <scope>NUCLEOTIDE SEQUENCE</scope>
    <source>
        <strain evidence="2">Schooner1</strain>
    </source>
</reference>
<evidence type="ECO:0000313" key="2">
    <source>
        <dbReference type="EMBL" id="KAJ6247084.1"/>
    </source>
</evidence>
<feature type="region of interest" description="Disordered" evidence="1">
    <location>
        <begin position="1"/>
        <end position="42"/>
    </location>
</feature>
<name>A0ABQ8YR36_9EUKA</name>